<evidence type="ECO:0000256" key="1">
    <source>
        <dbReference type="PROSITE-ProRule" id="PRU00339"/>
    </source>
</evidence>
<feature type="repeat" description="TPR" evidence="1">
    <location>
        <begin position="582"/>
        <end position="615"/>
    </location>
</feature>
<feature type="repeat" description="TPR" evidence="1">
    <location>
        <begin position="300"/>
        <end position="333"/>
    </location>
</feature>
<proteinExistence type="predicted"/>
<keyword evidence="4" id="KW-1185">Reference proteome</keyword>
<comment type="caution">
    <text evidence="3">The sequence shown here is derived from an EMBL/GenBank/DDBJ whole genome shotgun (WGS) entry which is preliminary data.</text>
</comment>
<dbReference type="PANTHER" id="PTHR10098">
    <property type="entry name" value="RAPSYN-RELATED"/>
    <property type="match status" value="1"/>
</dbReference>
<feature type="repeat" description="TPR" evidence="1">
    <location>
        <begin position="462"/>
        <end position="495"/>
    </location>
</feature>
<keyword evidence="1" id="KW-0802">TPR repeat</keyword>
<feature type="repeat" description="TPR" evidence="1">
    <location>
        <begin position="220"/>
        <end position="253"/>
    </location>
</feature>
<dbReference type="Proteomes" id="UP001159405">
    <property type="component" value="Unassembled WGS sequence"/>
</dbReference>
<dbReference type="SUPFAM" id="SSF48452">
    <property type="entry name" value="TPR-like"/>
    <property type="match status" value="4"/>
</dbReference>
<feature type="repeat" description="TPR" evidence="1">
    <location>
        <begin position="502"/>
        <end position="535"/>
    </location>
</feature>
<feature type="repeat" description="TPR" evidence="1">
    <location>
        <begin position="100"/>
        <end position="133"/>
    </location>
</feature>
<dbReference type="Pfam" id="PF13424">
    <property type="entry name" value="TPR_12"/>
    <property type="match status" value="7"/>
</dbReference>
<dbReference type="Pfam" id="PF13176">
    <property type="entry name" value="TPR_7"/>
    <property type="match status" value="1"/>
</dbReference>
<dbReference type="InterPro" id="IPR011990">
    <property type="entry name" value="TPR-like_helical_dom_sf"/>
</dbReference>
<reference evidence="3 4" key="1">
    <citation type="submission" date="2022-05" db="EMBL/GenBank/DDBJ databases">
        <authorList>
            <consortium name="Genoscope - CEA"/>
            <person name="William W."/>
        </authorList>
    </citation>
    <scope>NUCLEOTIDE SEQUENCE [LARGE SCALE GENOMIC DNA]</scope>
</reference>
<evidence type="ECO:0000313" key="3">
    <source>
        <dbReference type="EMBL" id="CAH3190287.1"/>
    </source>
</evidence>
<dbReference type="PROSITE" id="PS50005">
    <property type="entry name" value="TPR"/>
    <property type="match status" value="14"/>
</dbReference>
<accession>A0ABN8SHW8</accession>
<sequence>MDNISEILQTIHIGAVVATFLFNTGRIIRAVDIFNECLVLLNGKALETIKELTTPLLIYVYRKLLDGFTLVYDHTRATECNKRLLATLHNSTSGQKEVEGMTLLKLANIYYQTSKYEEAKQFYKRALSIMIEAGDNDGVETCYGNLGTVFLSVGQYAKAKEYLQKALVIKKEIGDKQGEASAYGNLGTVFQSVGQYTKAEEYLQKALVIRKEIGDKQGEASDYGNLGTVFKSVGQYTKAEEYLQKALVIRKEVGDKHGEASDYGNLGTVFKSVGQYTKAEEYLQKALVIRKELGDKKGEASAYGNLGTVFQSVGQYSKAEEYLHKALVIRKEIGDKQGEASAYGNLGTVFRSVGQYTKAEEYLQKVLVIRKEIEIGDKQGEAADYGNLGTVFQSVGQYTKAEEYLQKALVIRKEIGDKQREASAYGNLGTVFKSVGQYTKAEEYLQKALVIRKEIGDKKGEASPYGNLGTVFQSVGQYTKAEEYLQKALVIKKEIGDKKGEASAYGNLGTVFLSVGQYTKAKEYLQKALVINKEIGDKEGEASAYGNLGTVFRSVGQYTKAEEYLQKALVIRKEIGDKQGEAADYGNLGTVFLSVGQYTKAEEYLQKALVIRKEIGDKEGEASAYGNLGTVFRCVVQYTKAEEYLQKALVIKKEIGDKAGVGASYLNLGKLCREFQLTAKSQEFANKALEISYEIGDIEMQFESHLSIALNELVAGGSMTELLRNLHESIQKCEEMHHFLRVKDQFKISFFDEHVSPYLFLCRLLIATGSYYEALYVAELGRSRALTDVLSDKYSVEKGVSVDPQSWIGIENIMNKNALSSCLYVSCFDDNMYFWILKPNEIIVFRQTRLKESADKVFLNQTFGGSLDLRQDQCEDRSLFSYSKPLTLADGYNMIVAPVADLLQESEIIIIPDNLLYPIPFAALKDGNGYYLSDTFRIRIVPSLTTLKLIQLSPADYHSKTGALIVGEPEVSDVYYRGKILQLNSLPWARKEAEMIGRLLGVQPLLGKDATKQAVLESMHSSLIHFAAHGYAERGEIALSPISSRGTPHEEDYLLTMAEISQVRLTAKLVVLSCCHSASGQIRAEGVVGIARAFLASGARAVLAALWAVEDEATMWFMNRFYEHLVRGESASESLHQARKSMRETGFSDIMQWAPFMLIGDNVTL</sequence>
<dbReference type="PROSITE" id="PS50293">
    <property type="entry name" value="TPR_REGION"/>
    <property type="match status" value="4"/>
</dbReference>
<feature type="repeat" description="TPR" evidence="1">
    <location>
        <begin position="260"/>
        <end position="293"/>
    </location>
</feature>
<name>A0ABN8SHW8_9CNID</name>
<feature type="repeat" description="TPR" evidence="1">
    <location>
        <begin position="340"/>
        <end position="373"/>
    </location>
</feature>
<feature type="domain" description="CHAT" evidence="2">
    <location>
        <begin position="892"/>
        <end position="1161"/>
    </location>
</feature>
<dbReference type="EMBL" id="CALNXK010000837">
    <property type="protein sequence ID" value="CAH3190287.1"/>
    <property type="molecule type" value="Genomic_DNA"/>
</dbReference>
<dbReference type="InterPro" id="IPR019734">
    <property type="entry name" value="TPR_rpt"/>
</dbReference>
<dbReference type="InterPro" id="IPR024983">
    <property type="entry name" value="CHAT_dom"/>
</dbReference>
<evidence type="ECO:0000259" key="2">
    <source>
        <dbReference type="Pfam" id="PF12770"/>
    </source>
</evidence>
<dbReference type="PANTHER" id="PTHR10098:SF108">
    <property type="entry name" value="TETRATRICOPEPTIDE REPEAT PROTEIN 28"/>
    <property type="match status" value="1"/>
</dbReference>
<feature type="non-terminal residue" evidence="3">
    <location>
        <position position="1165"/>
    </location>
</feature>
<gene>
    <name evidence="3" type="ORF">PLOB_00046641</name>
</gene>
<protein>
    <recommendedName>
        <fullName evidence="2">CHAT domain-containing protein</fullName>
    </recommendedName>
</protein>
<feature type="repeat" description="TPR" evidence="1">
    <location>
        <begin position="140"/>
        <end position="173"/>
    </location>
</feature>
<evidence type="ECO:0000313" key="4">
    <source>
        <dbReference type="Proteomes" id="UP001159405"/>
    </source>
</evidence>
<dbReference type="SMART" id="SM00028">
    <property type="entry name" value="TPR"/>
    <property type="match status" value="15"/>
</dbReference>
<dbReference type="Gene3D" id="1.25.40.10">
    <property type="entry name" value="Tetratricopeptide repeat domain"/>
    <property type="match status" value="4"/>
</dbReference>
<feature type="repeat" description="TPR" evidence="1">
    <location>
        <begin position="622"/>
        <end position="655"/>
    </location>
</feature>
<feature type="repeat" description="TPR" evidence="1">
    <location>
        <begin position="180"/>
        <end position="213"/>
    </location>
</feature>
<feature type="repeat" description="TPR" evidence="1">
    <location>
        <begin position="542"/>
        <end position="575"/>
    </location>
</feature>
<feature type="repeat" description="TPR" evidence="1">
    <location>
        <begin position="422"/>
        <end position="455"/>
    </location>
</feature>
<feature type="repeat" description="TPR" evidence="1">
    <location>
        <begin position="382"/>
        <end position="415"/>
    </location>
</feature>
<dbReference type="Pfam" id="PF12770">
    <property type="entry name" value="CHAT"/>
    <property type="match status" value="1"/>
</dbReference>
<organism evidence="3 4">
    <name type="scientific">Porites lobata</name>
    <dbReference type="NCBI Taxonomy" id="104759"/>
    <lineage>
        <taxon>Eukaryota</taxon>
        <taxon>Metazoa</taxon>
        <taxon>Cnidaria</taxon>
        <taxon>Anthozoa</taxon>
        <taxon>Hexacorallia</taxon>
        <taxon>Scleractinia</taxon>
        <taxon>Fungiina</taxon>
        <taxon>Poritidae</taxon>
        <taxon>Porites</taxon>
    </lineage>
</organism>